<sequence length="250" mass="27884">MSVSPDICRRVPPDSSPEGASRRIAGLGRLLLPLFFFPVRWPHPFASCPGSRQLKHRPAFLSNARRRMLFVFSTSGQADALCEPFAIEAWLATHRLSQTGKLPLRVVDLILLLSDDFPGFQLRPILKMLRWDSAINPACSRIKRWNAANSDCNFSLTYSFTHSRMGIELSPSGTIPQSGVVLRTCCVHLSRAHQVSRTDSDLTLALSIFCPLGYRGCRFFTVQTILILFPESIDSTVDLFGSNELGFDPT</sequence>
<organism evidence="1 2">
    <name type="scientific">Trichinella nativa</name>
    <dbReference type="NCBI Taxonomy" id="6335"/>
    <lineage>
        <taxon>Eukaryota</taxon>
        <taxon>Metazoa</taxon>
        <taxon>Ecdysozoa</taxon>
        <taxon>Nematoda</taxon>
        <taxon>Enoplea</taxon>
        <taxon>Dorylaimia</taxon>
        <taxon>Trichinellida</taxon>
        <taxon>Trichinellidae</taxon>
        <taxon>Trichinella</taxon>
    </lineage>
</organism>
<gene>
    <name evidence="1" type="ORF">T02_11817</name>
</gene>
<protein>
    <submittedName>
        <fullName evidence="1">Uncharacterized protein</fullName>
    </submittedName>
</protein>
<comment type="caution">
    <text evidence="1">The sequence shown here is derived from an EMBL/GenBank/DDBJ whole genome shotgun (WGS) entry which is preliminary data.</text>
</comment>
<dbReference type="OrthoDB" id="5936195at2759"/>
<keyword evidence="2" id="KW-1185">Reference proteome</keyword>
<dbReference type="EMBL" id="JYDW01000437">
    <property type="protein sequence ID" value="KRZ48269.1"/>
    <property type="molecule type" value="Genomic_DNA"/>
</dbReference>
<accession>A0A0V1KLQ6</accession>
<dbReference type="AlphaFoldDB" id="A0A0V1KLQ6"/>
<evidence type="ECO:0000313" key="1">
    <source>
        <dbReference type="EMBL" id="KRZ48269.1"/>
    </source>
</evidence>
<name>A0A0V1KLQ6_9BILA</name>
<dbReference type="Proteomes" id="UP000054721">
    <property type="component" value="Unassembled WGS sequence"/>
</dbReference>
<reference evidence="1 2" key="1">
    <citation type="submission" date="2015-05" db="EMBL/GenBank/DDBJ databases">
        <title>Evolution of Trichinella species and genotypes.</title>
        <authorList>
            <person name="Korhonen P.K."/>
            <person name="Edoardo P."/>
            <person name="Giuseppe L.R."/>
            <person name="Gasser R.B."/>
        </authorList>
    </citation>
    <scope>NUCLEOTIDE SEQUENCE [LARGE SCALE GENOMIC DNA]</scope>
    <source>
        <strain evidence="1">ISS10</strain>
    </source>
</reference>
<evidence type="ECO:0000313" key="2">
    <source>
        <dbReference type="Proteomes" id="UP000054721"/>
    </source>
</evidence>
<proteinExistence type="predicted"/>